<dbReference type="Proteomes" id="UP001632037">
    <property type="component" value="Unassembled WGS sequence"/>
</dbReference>
<keyword evidence="3" id="KW-1185">Reference proteome</keyword>
<keyword evidence="1" id="KW-0732">Signal</keyword>
<feature type="signal peptide" evidence="1">
    <location>
        <begin position="1"/>
        <end position="20"/>
    </location>
</feature>
<gene>
    <name evidence="2" type="ORF">V7S43_009527</name>
</gene>
<feature type="chain" id="PRO_5044869672" evidence="1">
    <location>
        <begin position="21"/>
        <end position="161"/>
    </location>
</feature>
<protein>
    <submittedName>
        <fullName evidence="2">Uncharacterized protein</fullName>
    </submittedName>
</protein>
<sequence length="161" mass="17172">MLAIPKSPLLLLAAVSSTLAYPDNIDNDVVSAYGYPSEYATKALTAVNKARERLDLPPLCSNKKLQAAAMCLCYDEVPNADDSIPPFQNLRALNTDDSDKVSRYVTNAGFACDSSTQLPTGVPQCSSADGFTDSGRSNITEAVASWLGPKDSFPLLTGNYN</sequence>
<accession>A0ABD3FEW0</accession>
<evidence type="ECO:0000313" key="3">
    <source>
        <dbReference type="Proteomes" id="UP001632037"/>
    </source>
</evidence>
<evidence type="ECO:0000256" key="1">
    <source>
        <dbReference type="SAM" id="SignalP"/>
    </source>
</evidence>
<name>A0ABD3FEW0_9STRA</name>
<comment type="caution">
    <text evidence="2">The sequence shown here is derived from an EMBL/GenBank/DDBJ whole genome shotgun (WGS) entry which is preliminary data.</text>
</comment>
<proteinExistence type="predicted"/>
<reference evidence="2 3" key="1">
    <citation type="submission" date="2024-09" db="EMBL/GenBank/DDBJ databases">
        <title>Genome sequencing and assembly of Phytophthora oleae, isolate VK10A, causative agent of rot of olive drupes.</title>
        <authorList>
            <person name="Conti Taguali S."/>
            <person name="Riolo M."/>
            <person name="La Spada F."/>
            <person name="Cacciola S.O."/>
            <person name="Dionisio G."/>
        </authorList>
    </citation>
    <scope>NUCLEOTIDE SEQUENCE [LARGE SCALE GENOMIC DNA]</scope>
    <source>
        <strain evidence="2 3">VK10A</strain>
    </source>
</reference>
<dbReference type="EMBL" id="JBIMZQ010000020">
    <property type="protein sequence ID" value="KAL3665492.1"/>
    <property type="molecule type" value="Genomic_DNA"/>
</dbReference>
<evidence type="ECO:0000313" key="2">
    <source>
        <dbReference type="EMBL" id="KAL3665492.1"/>
    </source>
</evidence>
<organism evidence="2 3">
    <name type="scientific">Phytophthora oleae</name>
    <dbReference type="NCBI Taxonomy" id="2107226"/>
    <lineage>
        <taxon>Eukaryota</taxon>
        <taxon>Sar</taxon>
        <taxon>Stramenopiles</taxon>
        <taxon>Oomycota</taxon>
        <taxon>Peronosporomycetes</taxon>
        <taxon>Peronosporales</taxon>
        <taxon>Peronosporaceae</taxon>
        <taxon>Phytophthora</taxon>
    </lineage>
</organism>
<dbReference type="AlphaFoldDB" id="A0ABD3FEW0"/>